<keyword evidence="1" id="KW-0479">Metal-binding</keyword>
<keyword evidence="3" id="KW-0862">Zinc</keyword>
<comment type="caution">
    <text evidence="5">The sequence shown here is derived from an EMBL/GenBank/DDBJ whole genome shotgun (WGS) entry which is preliminary data.</text>
</comment>
<evidence type="ECO:0000313" key="6">
    <source>
        <dbReference type="Proteomes" id="UP000823941"/>
    </source>
</evidence>
<protein>
    <recommendedName>
        <fullName evidence="4">FLYWCH-type domain-containing protein</fullName>
    </recommendedName>
</protein>
<dbReference type="InterPro" id="IPR007588">
    <property type="entry name" value="Znf_FLYWCH"/>
</dbReference>
<accession>A0ABQ7QXV6</accession>
<feature type="domain" description="FLYWCH-type" evidence="4">
    <location>
        <begin position="61"/>
        <end position="122"/>
    </location>
</feature>
<gene>
    <name evidence="5" type="ORF">JYU34_004401</name>
</gene>
<organism evidence="5 6">
    <name type="scientific">Plutella xylostella</name>
    <name type="common">Diamondback moth</name>
    <name type="synonym">Plutella maculipennis</name>
    <dbReference type="NCBI Taxonomy" id="51655"/>
    <lineage>
        <taxon>Eukaryota</taxon>
        <taxon>Metazoa</taxon>
        <taxon>Ecdysozoa</taxon>
        <taxon>Arthropoda</taxon>
        <taxon>Hexapoda</taxon>
        <taxon>Insecta</taxon>
        <taxon>Pterygota</taxon>
        <taxon>Neoptera</taxon>
        <taxon>Endopterygota</taxon>
        <taxon>Lepidoptera</taxon>
        <taxon>Glossata</taxon>
        <taxon>Ditrysia</taxon>
        <taxon>Yponomeutoidea</taxon>
        <taxon>Plutellidae</taxon>
        <taxon>Plutella</taxon>
    </lineage>
</organism>
<proteinExistence type="predicted"/>
<reference evidence="5 6" key="1">
    <citation type="submission" date="2021-06" db="EMBL/GenBank/DDBJ databases">
        <title>A haploid diamondback moth (Plutella xylostella L.) genome assembly resolves 31 chromosomes and identifies a diamide resistance mutation.</title>
        <authorList>
            <person name="Ward C.M."/>
            <person name="Perry K.D."/>
            <person name="Baker G."/>
            <person name="Powis K."/>
            <person name="Heckel D.G."/>
            <person name="Baxter S.W."/>
        </authorList>
    </citation>
    <scope>NUCLEOTIDE SEQUENCE [LARGE SCALE GENOMIC DNA]</scope>
    <source>
        <strain evidence="5 6">LV</strain>
        <tissue evidence="5">Single pupa</tissue>
    </source>
</reference>
<feature type="domain" description="FLYWCH-type" evidence="4">
    <location>
        <begin position="139"/>
        <end position="188"/>
    </location>
</feature>
<feature type="domain" description="FLYWCH-type" evidence="4">
    <location>
        <begin position="197"/>
        <end position="259"/>
    </location>
</feature>
<evidence type="ECO:0000313" key="5">
    <source>
        <dbReference type="EMBL" id="KAG7309887.1"/>
    </source>
</evidence>
<evidence type="ECO:0000256" key="3">
    <source>
        <dbReference type="ARBA" id="ARBA00022833"/>
    </source>
</evidence>
<keyword evidence="2" id="KW-0863">Zinc-finger</keyword>
<sequence>MFVTSHRGNKQLIYHNHKFGVHKACSTASKTRWRCTTHHSKGCKAFIVTSGDKITNLIIRFVTSNRGSKQIVYDNYKFGIHKASCTVSKTRWRCTTHHARGCKAYIVTCGDEIVKLNNDHEHDIADGGNHLRPISTPQFVTSNRGNKHILLGGYKFGIHKTKGLKTRWLCTAHNSKACYASLMTIENQVINGLKFTYITSRRGMRQIKIGNYKFGIRSTSMTECGVKSRWVCTAHRKNCPATIMLLNDQIVSIHNPHTH</sequence>
<evidence type="ECO:0000259" key="4">
    <source>
        <dbReference type="Pfam" id="PF04500"/>
    </source>
</evidence>
<dbReference type="Gene3D" id="2.20.25.240">
    <property type="match status" value="4"/>
</dbReference>
<keyword evidence="6" id="KW-1185">Reference proteome</keyword>
<feature type="domain" description="FLYWCH-type" evidence="4">
    <location>
        <begin position="2"/>
        <end position="55"/>
    </location>
</feature>
<dbReference type="EMBL" id="JAHIBW010000006">
    <property type="protein sequence ID" value="KAG7309887.1"/>
    <property type="molecule type" value="Genomic_DNA"/>
</dbReference>
<dbReference type="Proteomes" id="UP000823941">
    <property type="component" value="Chromosome 6"/>
</dbReference>
<evidence type="ECO:0000256" key="2">
    <source>
        <dbReference type="ARBA" id="ARBA00022771"/>
    </source>
</evidence>
<evidence type="ECO:0000256" key="1">
    <source>
        <dbReference type="ARBA" id="ARBA00022723"/>
    </source>
</evidence>
<dbReference type="Pfam" id="PF04500">
    <property type="entry name" value="FLYWCH"/>
    <property type="match status" value="4"/>
</dbReference>
<name>A0ABQ7QXV6_PLUXY</name>